<evidence type="ECO:0000313" key="16">
    <source>
        <dbReference type="EMBL" id="AYA94732.1"/>
    </source>
</evidence>
<comment type="caution">
    <text evidence="15">Lacks conserved residue(s) required for the propagation of feature annotation.</text>
</comment>
<keyword evidence="11 15" id="KW-1176">Cytoplasmic inwards viral transport</keyword>
<evidence type="ECO:0000256" key="6">
    <source>
        <dbReference type="ARBA" id="ARBA00022812"/>
    </source>
</evidence>
<name>A0A385PS05_9PAPI</name>
<feature type="disulfide bond" evidence="15">
    <location>
        <begin position="19"/>
        <end position="25"/>
    </location>
</feature>
<evidence type="ECO:0000256" key="12">
    <source>
        <dbReference type="ARBA" id="ARBA00023125"/>
    </source>
</evidence>
<comment type="similarity">
    <text evidence="15">Belongs to the papillomaviridae L2 protein family.</text>
</comment>
<keyword evidence="14 15" id="KW-1160">Virus entry into host cell</keyword>
<comment type="function">
    <text evidence="15">Minor protein of the capsid that localizes along the inner surface of the virion, within the central cavities beneath the L1 pentamers. Plays a role in capsid stabilization through interaction with the major capsid protein L1. Once the virion enters the host cell, L2 escorts the genomic DNA into the nucleus by promoting escape from the endosomal compartments and traffic through the host Golgi network. Mechanistically, the C-terminus of L2 possesses a cell-penetrating peptide that protudes from the host endosome, interacts with host cytoplasmic retromer cargo and thereby mediates the capsid delivery to the host trans-Golgi network. Plays a role through its interaction with host dynein in the intracellular microtubule-dependent transport of viral capsid toward the nucleus. Mediates the viral genome import into the nucleus through binding to host importins. Once within the nucleus, L2 localizes viral genomes to host PML bodies in order to activate early gene expression for establishment of infection. Later on, promotes late gene expression by interacting with the viral E2 protein and by inhibiting its transcriptional activation functions. During virion assembly, encapsidates the genome by direct interaction with the viral DNA.</text>
</comment>
<dbReference type="GO" id="GO:0003677">
    <property type="term" value="F:DNA binding"/>
    <property type="evidence" value="ECO:0007669"/>
    <property type="project" value="UniProtKB-UniRule"/>
</dbReference>
<dbReference type="GO" id="GO:0075521">
    <property type="term" value="P:microtubule-dependent intracellular transport of viral material towards nucleus"/>
    <property type="evidence" value="ECO:0007669"/>
    <property type="project" value="UniProtKB-UniRule"/>
</dbReference>
<evidence type="ECO:0000256" key="2">
    <source>
        <dbReference type="ARBA" id="ARBA00022553"/>
    </source>
</evidence>
<dbReference type="GO" id="GO:0042025">
    <property type="term" value="C:host cell nucleus"/>
    <property type="evidence" value="ECO:0007669"/>
    <property type="project" value="UniProtKB-SubCell"/>
</dbReference>
<evidence type="ECO:0000256" key="14">
    <source>
        <dbReference type="ARBA" id="ARBA00023296"/>
    </source>
</evidence>
<comment type="subcellular location">
    <subcellularLocation>
        <location evidence="15">Virion</location>
    </subcellularLocation>
    <subcellularLocation>
        <location evidence="15">Host nucleus</location>
    </subcellularLocation>
</comment>
<proteinExistence type="inferred from homology"/>
<evidence type="ECO:0000256" key="5">
    <source>
        <dbReference type="ARBA" id="ARBA00022581"/>
    </source>
</evidence>
<dbReference type="EMBL" id="MH777382">
    <property type="protein sequence ID" value="AYA94732.1"/>
    <property type="molecule type" value="Genomic_DNA"/>
</dbReference>
<keyword evidence="7 15" id="KW-0946">Virion</keyword>
<keyword evidence="9 15" id="KW-1177">Microtubular inwards viral transport</keyword>
<gene>
    <name evidence="15" type="primary">L2</name>
</gene>
<keyword evidence="4 15" id="KW-1048">Host nucleus</keyword>
<keyword evidence="3 15" id="KW-0167">Capsid protein</keyword>
<dbReference type="GO" id="GO:0005198">
    <property type="term" value="F:structural molecule activity"/>
    <property type="evidence" value="ECO:0007669"/>
    <property type="project" value="UniProtKB-UniRule"/>
</dbReference>
<evidence type="ECO:0000256" key="9">
    <source>
        <dbReference type="ARBA" id="ARBA00022952"/>
    </source>
</evidence>
<keyword evidence="6" id="KW-1040">Host Golgi apparatus</keyword>
<keyword evidence="5 15" id="KW-0945">Host-virus interaction</keyword>
<dbReference type="GO" id="GO:0019028">
    <property type="term" value="C:viral capsid"/>
    <property type="evidence" value="ECO:0007669"/>
    <property type="project" value="UniProtKB-UniRule"/>
</dbReference>
<keyword evidence="10" id="KW-1039">Host endosome</keyword>
<reference evidence="16" key="1">
    <citation type="journal article" date="2018" name="Nat. Med.">
        <title>Expanded skin virome in DOCK8-deficient patients.</title>
        <authorList>
            <consortium name="NISC Comparative Sequencing Program"/>
            <person name="Tirosh O."/>
            <person name="Conlan S."/>
            <person name="Deming C."/>
            <person name="Lee-Lin S.Q."/>
            <person name="Huang X."/>
            <person name="Su H.C."/>
            <person name="Freeman A.F."/>
            <person name="Segre J.A."/>
            <person name="Kong H.H."/>
        </authorList>
    </citation>
    <scope>NUCLEOTIDE SEQUENCE</scope>
    <source>
        <strain evidence="16">HPV-mSK_243</strain>
    </source>
</reference>
<dbReference type="HAMAP" id="MF_04003">
    <property type="entry name" value="PPV_L2"/>
    <property type="match status" value="1"/>
</dbReference>
<dbReference type="GO" id="GO:0075732">
    <property type="term" value="P:viral penetration into host nucleus"/>
    <property type="evidence" value="ECO:0007669"/>
    <property type="project" value="UniProtKB-KW"/>
</dbReference>
<evidence type="ECO:0000256" key="1">
    <source>
        <dbReference type="ARBA" id="ARBA00022524"/>
    </source>
</evidence>
<dbReference type="Pfam" id="PF00513">
    <property type="entry name" value="Late_protein_L2"/>
    <property type="match status" value="1"/>
</dbReference>
<accession>A0A385PS05</accession>
<evidence type="ECO:0000256" key="4">
    <source>
        <dbReference type="ARBA" id="ARBA00022562"/>
    </source>
</evidence>
<keyword evidence="1 15" id="KW-1163">Viral penetration into host nucleus</keyword>
<evidence type="ECO:0000256" key="3">
    <source>
        <dbReference type="ARBA" id="ARBA00022561"/>
    </source>
</evidence>
<evidence type="ECO:0000256" key="11">
    <source>
        <dbReference type="ARBA" id="ARBA00023120"/>
    </source>
</evidence>
<comment type="PTM">
    <text evidence="15">Highly phosphorylated.</text>
</comment>
<dbReference type="InterPro" id="IPR000784">
    <property type="entry name" value="Late_L2"/>
</dbReference>
<protein>
    <recommendedName>
        <fullName evidence="15">Minor capsid protein L2</fullName>
    </recommendedName>
</protein>
<keyword evidence="12 15" id="KW-0238">DNA-binding</keyword>
<keyword evidence="8 15" id="KW-0426">Late protein</keyword>
<organism evidence="16">
    <name type="scientific">Human papillomavirus</name>
    <dbReference type="NCBI Taxonomy" id="10566"/>
    <lineage>
        <taxon>Viruses</taxon>
        <taxon>Monodnaviria</taxon>
        <taxon>Shotokuvirae</taxon>
        <taxon>Cossaviricota</taxon>
        <taxon>Papovaviricetes</taxon>
        <taxon>Zurhausenvirales</taxon>
        <taxon>Papillomaviridae</taxon>
    </lineage>
</organism>
<dbReference type="GO" id="GO:0043657">
    <property type="term" value="C:host cell"/>
    <property type="evidence" value="ECO:0007669"/>
    <property type="project" value="GOC"/>
</dbReference>
<evidence type="ECO:0000256" key="7">
    <source>
        <dbReference type="ARBA" id="ARBA00022844"/>
    </source>
</evidence>
<evidence type="ECO:0000256" key="13">
    <source>
        <dbReference type="ARBA" id="ARBA00023157"/>
    </source>
</evidence>
<evidence type="ECO:0000256" key="8">
    <source>
        <dbReference type="ARBA" id="ARBA00022921"/>
    </source>
</evidence>
<evidence type="ECO:0000256" key="10">
    <source>
        <dbReference type="ARBA" id="ARBA00023046"/>
    </source>
</evidence>
<keyword evidence="13 15" id="KW-1015">Disulfide bond</keyword>
<dbReference type="GO" id="GO:0046718">
    <property type="term" value="P:symbiont entry into host cell"/>
    <property type="evidence" value="ECO:0007669"/>
    <property type="project" value="UniProtKB-KW"/>
</dbReference>
<sequence>MLRARRRKRASVTDLYKSCQLGGDCLPDVKNKVEGTTLADRLLSIFGSILYLGNLGIGTGRGSGGWGGYKPLGGVAGRSPEISVSKPAIPIDPTGGAELVPLNVIDAEAPSIIPLTDGIPEVPQIDTGPNTIDVAELDITTQLGATDIGTTTTTNQQPTVISGPEISVIDYQPGPPLPKRIALDVGFKPYQDIQLNVFPEPKNFDSNINVFVDPNITGENVGFEEIELSPLSNIADFDIEEAGPKTSTPTQLLGRVTQQSRQLYNRIVQQVQTRNPEFIRRPSRLVTFDFENPAFEDEVTLRFEQDVNQVAAAPDTDFTDIATLSKPYFTETSEGVRISRLGQKASIRTRSGLQIGQKVHYYYDVSPIPREPDIEMRTYGSYSGDAEIVNPIGESTFIDITQPANDIYADDDVYPDELLLDPMEETFENSQVVISSLTENNTILHIPTYYGGIGLYPTPFDLTKGLTIDWPRYTTETVIVPPLHPVIPIAHTSGSSSDFVLHPDLMKKKRKRKLDEF</sequence>
<comment type="subunit">
    <text evidence="15">Interacts with major capsid protein L1. Interacts with E2; this interaction inhibits E2 transcriptional activity but not the DNA replication function E2. Interacts with host HSPA8; this interaction is required for L2 nuclear translocation. Interacts with host importins KPNB2 and KPNB3. Forms a complex with importin alpha2-beta1 heterodimers via interaction with the importin alpha2 adapter. Interacts with host DYNLT1; this interaction is essential for virus intracellular transport during entry. Interacts (via C-terminus) with host retromer subunits VPS35 AND VPS29.</text>
</comment>
<evidence type="ECO:0000256" key="15">
    <source>
        <dbReference type="HAMAP-Rule" id="MF_04003"/>
    </source>
</evidence>
<keyword evidence="2 15" id="KW-0597">Phosphoprotein</keyword>